<reference evidence="1 2" key="1">
    <citation type="submission" date="2024-09" db="EMBL/GenBank/DDBJ databases">
        <title>Rethinking Asexuality: The Enigmatic Case of Functional Sexual Genes in Lepraria (Stereocaulaceae).</title>
        <authorList>
            <person name="Doellman M."/>
            <person name="Sun Y."/>
            <person name="Barcenas-Pena A."/>
            <person name="Lumbsch H.T."/>
            <person name="Grewe F."/>
        </authorList>
    </citation>
    <scope>NUCLEOTIDE SEQUENCE [LARGE SCALE GENOMIC DNA]</scope>
    <source>
        <strain evidence="1 2">Mercado 3170</strain>
    </source>
</reference>
<dbReference type="Proteomes" id="UP001590950">
    <property type="component" value="Unassembled WGS sequence"/>
</dbReference>
<proteinExistence type="predicted"/>
<evidence type="ECO:0000313" key="2">
    <source>
        <dbReference type="Proteomes" id="UP001590950"/>
    </source>
</evidence>
<dbReference type="EMBL" id="JBEFKJ010000011">
    <property type="protein sequence ID" value="KAL2043447.1"/>
    <property type="molecule type" value="Genomic_DNA"/>
</dbReference>
<comment type="caution">
    <text evidence="1">The sequence shown here is derived from an EMBL/GenBank/DDBJ whole genome shotgun (WGS) entry which is preliminary data.</text>
</comment>
<sequence>MSSITYLKISPGSLHFKDSELKKFLDYSGVFLNIECDAAGQLIQVDRRKSSPQATIYQMENNTFTKILPEQAITSELMSHG</sequence>
<keyword evidence="2" id="KW-1185">Reference proteome</keyword>
<organism evidence="1 2">
    <name type="scientific">Stereocaulon virgatum</name>
    <dbReference type="NCBI Taxonomy" id="373712"/>
    <lineage>
        <taxon>Eukaryota</taxon>
        <taxon>Fungi</taxon>
        <taxon>Dikarya</taxon>
        <taxon>Ascomycota</taxon>
        <taxon>Pezizomycotina</taxon>
        <taxon>Lecanoromycetes</taxon>
        <taxon>OSLEUM clade</taxon>
        <taxon>Lecanoromycetidae</taxon>
        <taxon>Lecanorales</taxon>
        <taxon>Lecanorineae</taxon>
        <taxon>Stereocaulaceae</taxon>
        <taxon>Stereocaulon</taxon>
    </lineage>
</organism>
<name>A0ABR4AC72_9LECA</name>
<accession>A0ABR4AC72</accession>
<gene>
    <name evidence="1" type="ORF">N7G274_003754</name>
</gene>
<protein>
    <submittedName>
        <fullName evidence="1">Uncharacterized protein</fullName>
    </submittedName>
</protein>
<evidence type="ECO:0000313" key="1">
    <source>
        <dbReference type="EMBL" id="KAL2043447.1"/>
    </source>
</evidence>